<comment type="catalytic activity">
    <reaction evidence="3 4">
        <text>N(6)-[(R)-lipoyl]-L-lysyl-[glycine-cleavage complex H protein] + glycine + H(+) = N(6)-[(R)-S(8)-aminomethyldihydrolipoyl]-L-lysyl-[glycine-cleavage complex H protein] + CO2</text>
        <dbReference type="Rhea" id="RHEA:24304"/>
        <dbReference type="Rhea" id="RHEA-COMP:10494"/>
        <dbReference type="Rhea" id="RHEA-COMP:10495"/>
        <dbReference type="ChEBI" id="CHEBI:15378"/>
        <dbReference type="ChEBI" id="CHEBI:16526"/>
        <dbReference type="ChEBI" id="CHEBI:57305"/>
        <dbReference type="ChEBI" id="CHEBI:83099"/>
        <dbReference type="ChEBI" id="CHEBI:83143"/>
        <dbReference type="EC" id="1.4.4.2"/>
    </reaction>
</comment>
<reference evidence="6" key="1">
    <citation type="journal article" date="2021" name="PeerJ">
        <title>Extensive microbial diversity within the chicken gut microbiome revealed by metagenomics and culture.</title>
        <authorList>
            <person name="Gilroy R."/>
            <person name="Ravi A."/>
            <person name="Getino M."/>
            <person name="Pursley I."/>
            <person name="Horton D.L."/>
            <person name="Alikhan N.F."/>
            <person name="Baker D."/>
            <person name="Gharbi K."/>
            <person name="Hall N."/>
            <person name="Watson M."/>
            <person name="Adriaenssens E.M."/>
            <person name="Foster-Nyarko E."/>
            <person name="Jarju S."/>
            <person name="Secka A."/>
            <person name="Antonio M."/>
            <person name="Oren A."/>
            <person name="Chaudhuri R.R."/>
            <person name="La Ragione R."/>
            <person name="Hildebrand F."/>
            <person name="Pallen M.J."/>
        </authorList>
    </citation>
    <scope>NUCLEOTIDE SEQUENCE</scope>
    <source>
        <strain evidence="6">ChiGjej2B2-19336</strain>
    </source>
</reference>
<dbReference type="SUPFAM" id="SSF53383">
    <property type="entry name" value="PLP-dependent transferases"/>
    <property type="match status" value="1"/>
</dbReference>
<organism evidence="6 7">
    <name type="scientific">Mailhella massiliensis</name>
    <dbReference type="NCBI Taxonomy" id="1903261"/>
    <lineage>
        <taxon>Bacteria</taxon>
        <taxon>Pseudomonadati</taxon>
        <taxon>Thermodesulfobacteriota</taxon>
        <taxon>Desulfovibrionia</taxon>
        <taxon>Desulfovibrionales</taxon>
        <taxon>Desulfovibrionaceae</taxon>
        <taxon>Mailhella</taxon>
    </lineage>
</organism>
<evidence type="ECO:0000256" key="4">
    <source>
        <dbReference type="HAMAP-Rule" id="MF_00712"/>
    </source>
</evidence>
<dbReference type="GO" id="GO:0019464">
    <property type="term" value="P:glycine decarboxylation via glycine cleavage system"/>
    <property type="evidence" value="ECO:0007669"/>
    <property type="project" value="UniProtKB-UniRule"/>
</dbReference>
<accession>A0A921AWX9</accession>
<dbReference type="RefSeq" id="WP_304122393.1">
    <property type="nucleotide sequence ID" value="NZ_DYZA01000139.1"/>
</dbReference>
<dbReference type="NCBIfam" id="NF001696">
    <property type="entry name" value="PRK00451.1"/>
    <property type="match status" value="1"/>
</dbReference>
<gene>
    <name evidence="4 6" type="primary">gcvPA</name>
    <name evidence="6" type="ORF">K8W16_06905</name>
</gene>
<dbReference type="Gene3D" id="3.90.1150.10">
    <property type="entry name" value="Aspartate Aminotransferase, domain 1"/>
    <property type="match status" value="1"/>
</dbReference>
<dbReference type="InterPro" id="IPR015421">
    <property type="entry name" value="PyrdxlP-dep_Trfase_major"/>
</dbReference>
<dbReference type="InterPro" id="IPR049315">
    <property type="entry name" value="GDC-P_N"/>
</dbReference>
<comment type="similarity">
    <text evidence="4">Belongs to the GcvP family. N-terminal subunit subfamily.</text>
</comment>
<feature type="domain" description="Glycine cleavage system P-protein N-terminal" evidence="5">
    <location>
        <begin position="3"/>
        <end position="430"/>
    </location>
</feature>
<dbReference type="CDD" id="cd00613">
    <property type="entry name" value="GDC-P"/>
    <property type="match status" value="1"/>
</dbReference>
<dbReference type="Gene3D" id="3.40.640.10">
    <property type="entry name" value="Type I PLP-dependent aspartate aminotransferase-like (Major domain)"/>
    <property type="match status" value="1"/>
</dbReference>
<evidence type="ECO:0000256" key="3">
    <source>
        <dbReference type="ARBA" id="ARBA00049026"/>
    </source>
</evidence>
<dbReference type="PANTHER" id="PTHR42806">
    <property type="entry name" value="GLYCINE CLEAVAGE SYSTEM P-PROTEIN"/>
    <property type="match status" value="1"/>
</dbReference>
<dbReference type="PIRSF" id="PIRSF006815">
    <property type="entry name" value="GcvPA"/>
    <property type="match status" value="1"/>
</dbReference>
<evidence type="ECO:0000256" key="1">
    <source>
        <dbReference type="ARBA" id="ARBA00003788"/>
    </source>
</evidence>
<dbReference type="HAMAP" id="MF_00712">
    <property type="entry name" value="GcvPA"/>
    <property type="match status" value="1"/>
</dbReference>
<proteinExistence type="inferred from homology"/>
<comment type="subunit">
    <text evidence="4">The glycine cleavage system is composed of four proteins: P, T, L and H. In this organism, the P 'protein' is a heterodimer of two subunits.</text>
</comment>
<evidence type="ECO:0000313" key="7">
    <source>
        <dbReference type="Proteomes" id="UP000698963"/>
    </source>
</evidence>
<dbReference type="GO" id="GO:0004375">
    <property type="term" value="F:glycine dehydrogenase (decarboxylating) activity"/>
    <property type="evidence" value="ECO:0007669"/>
    <property type="project" value="UniProtKB-EC"/>
</dbReference>
<dbReference type="AlphaFoldDB" id="A0A921AWX9"/>
<evidence type="ECO:0000313" key="6">
    <source>
        <dbReference type="EMBL" id="HJD97357.1"/>
    </source>
</evidence>
<dbReference type="Proteomes" id="UP000698963">
    <property type="component" value="Unassembled WGS sequence"/>
</dbReference>
<keyword evidence="2 4" id="KW-0560">Oxidoreductase</keyword>
<comment type="function">
    <text evidence="1 4">The glycine cleavage system catalyzes the degradation of glycine. The P protein binds the alpha-amino group of glycine through its pyridoxal phosphate cofactor; CO(2) is released and the remaining methylamine moiety is then transferred to the lipoamide cofactor of the H protein.</text>
</comment>
<dbReference type="InterPro" id="IPR015422">
    <property type="entry name" value="PyrdxlP-dep_Trfase_small"/>
</dbReference>
<dbReference type="EMBL" id="DYZA01000139">
    <property type="protein sequence ID" value="HJD97357.1"/>
    <property type="molecule type" value="Genomic_DNA"/>
</dbReference>
<dbReference type="PANTHER" id="PTHR42806:SF1">
    <property type="entry name" value="GLYCINE DEHYDROGENASE (DECARBOXYLATING)"/>
    <property type="match status" value="1"/>
</dbReference>
<dbReference type="GO" id="GO:0009116">
    <property type="term" value="P:nucleoside metabolic process"/>
    <property type="evidence" value="ECO:0007669"/>
    <property type="project" value="InterPro"/>
</dbReference>
<name>A0A921AWX9_9BACT</name>
<dbReference type="Pfam" id="PF02347">
    <property type="entry name" value="GDC-P"/>
    <property type="match status" value="1"/>
</dbReference>
<evidence type="ECO:0000256" key="2">
    <source>
        <dbReference type="ARBA" id="ARBA00023002"/>
    </source>
</evidence>
<reference evidence="6" key="2">
    <citation type="submission" date="2021-09" db="EMBL/GenBank/DDBJ databases">
        <authorList>
            <person name="Gilroy R."/>
        </authorList>
    </citation>
    <scope>NUCLEOTIDE SEQUENCE</scope>
    <source>
        <strain evidence="6">ChiGjej2B2-19336</strain>
    </source>
</reference>
<comment type="caution">
    <text evidence="6">The sequence shown here is derived from an EMBL/GenBank/DDBJ whole genome shotgun (WGS) entry which is preliminary data.</text>
</comment>
<dbReference type="InterPro" id="IPR020581">
    <property type="entry name" value="GDC_P"/>
</dbReference>
<sequence length="438" mass="47264">MGSYIPATGEERKAMLASLGLSSMEELFQVVPDEARVHELNLPEGLSEMEVARKVGSLAEKNVRFRSVFRGAGAYRHFIPSIVKTVTSKEEFVTAYTPYQAEISQGVLQSIFEYQTQICELTGMDVSNASVYDGAVAAAEACLMCLERRRNGVILAGTADPQVREVVETYCESRSVPVTVLPSSGGTTRVNDLRAALSEGTACVYVQSPNYYGVLEDMDAITAAAHEAGARVVMGANPISLGILKTPGEYGADIAVGEGQPLGMPLGFGGPYLGFMACKKELMRRLPGRIVGETTDGEGRRCFVLTLQAREQHIRREKASSNICSNEALCAMTASVYLAAMGPQGLARVAENSAAHAHYLAKELSSVPGFSLRHHGEFFHEFLTDCPMDPELLCKKLAERGILGGLPVEGGILWCCTELCTRSDMDELVTAIREVCAQ</sequence>
<protein>
    <recommendedName>
        <fullName evidence="4">Probable glycine dehydrogenase (decarboxylating) subunit 1</fullName>
        <ecNumber evidence="4">1.4.4.2</ecNumber>
    </recommendedName>
    <alternativeName>
        <fullName evidence="4">Glycine cleavage system P-protein subunit 1</fullName>
    </alternativeName>
    <alternativeName>
        <fullName evidence="4">Glycine decarboxylase subunit 1</fullName>
    </alternativeName>
    <alternativeName>
        <fullName evidence="4">Glycine dehydrogenase (aminomethyl-transferring) subunit 1</fullName>
    </alternativeName>
</protein>
<dbReference type="InterPro" id="IPR023010">
    <property type="entry name" value="GcvPA"/>
</dbReference>
<dbReference type="EC" id="1.4.4.2" evidence="4"/>
<dbReference type="InterPro" id="IPR015424">
    <property type="entry name" value="PyrdxlP-dep_Trfase"/>
</dbReference>
<evidence type="ECO:0000259" key="5">
    <source>
        <dbReference type="Pfam" id="PF02347"/>
    </source>
</evidence>